<dbReference type="CDD" id="cd00198">
    <property type="entry name" value="vWFA"/>
    <property type="match status" value="1"/>
</dbReference>
<proteinExistence type="predicted"/>
<evidence type="ECO:0000313" key="5">
    <source>
        <dbReference type="Proteomes" id="UP000308000"/>
    </source>
</evidence>
<dbReference type="InterPro" id="IPR036465">
    <property type="entry name" value="vWFA_dom_sf"/>
</dbReference>
<evidence type="ECO:0000313" key="6">
    <source>
        <dbReference type="Proteomes" id="UP000536909"/>
    </source>
</evidence>
<dbReference type="EMBL" id="VBRC01000005">
    <property type="protein sequence ID" value="TLK28055.1"/>
    <property type="molecule type" value="Genomic_DNA"/>
</dbReference>
<name>A0AAJ5K5F8_9DEIO</name>
<dbReference type="AlphaFoldDB" id="A0AAJ5K5F8"/>
<comment type="caution">
    <text evidence="4">The sequence shown here is derived from an EMBL/GenBank/DDBJ whole genome shotgun (WGS) entry which is preliminary data.</text>
</comment>
<evidence type="ECO:0000259" key="2">
    <source>
        <dbReference type="PROSITE" id="PS50234"/>
    </source>
</evidence>
<reference evidence="3 6" key="2">
    <citation type="submission" date="2020-08" db="EMBL/GenBank/DDBJ databases">
        <title>Genomic Encyclopedia of Type Strains, Phase IV (KMG-IV): sequencing the most valuable type-strain genomes for metagenomic binning, comparative biology and taxonomic classification.</title>
        <authorList>
            <person name="Goeker M."/>
        </authorList>
    </citation>
    <scope>NUCLEOTIDE SEQUENCE [LARGE SCALE GENOMIC DNA]</scope>
    <source>
        <strain evidence="3 6">DSM 105434</strain>
    </source>
</reference>
<dbReference type="InterPro" id="IPR002035">
    <property type="entry name" value="VWF_A"/>
</dbReference>
<gene>
    <name evidence="4" type="ORF">FCS05_09055</name>
    <name evidence="3" type="ORF">HNQ10_000893</name>
</gene>
<dbReference type="SMART" id="SM00327">
    <property type="entry name" value="VWA"/>
    <property type="match status" value="1"/>
</dbReference>
<evidence type="ECO:0000313" key="3">
    <source>
        <dbReference type="EMBL" id="MBB5294079.1"/>
    </source>
</evidence>
<sequence length="321" mass="33064">MKKCALLVATTLALTLASCGHGPAAPTEPAATAGTINGVRVIDANTYQVGFTPLNGQDVVTTATLKSASVKVISAGTATATICGQVKTQDVITAAISLDSTGSMTDNDPQKLRREAAQAFVARLGSRDKAAVLSFDGSTSPNHNLSVSYLWQDFTGDKALLNTAVGRATFAGGGTPLYGAIIDASNLTAASGGANGTVLILTDGEDTARNPTAQAAIAVAKQNGTRVYAIGLDARNTVNFSVLEDLTAATGGLFQKATSATQLQGFFDKMYNAFRAQGCVQVNFTQKPTAGTVVTGTLVITVEAQNRKPVDIEVPFTLTVR</sequence>
<dbReference type="RefSeq" id="WP_129119154.1">
    <property type="nucleotide sequence ID" value="NZ_BSUI01000016.1"/>
</dbReference>
<dbReference type="SUPFAM" id="SSF53300">
    <property type="entry name" value="vWA-like"/>
    <property type="match status" value="1"/>
</dbReference>
<feature type="signal peptide" evidence="1">
    <location>
        <begin position="1"/>
        <end position="24"/>
    </location>
</feature>
<protein>
    <submittedName>
        <fullName evidence="4">VWA domain-containing protein</fullName>
    </submittedName>
</protein>
<dbReference type="Proteomes" id="UP000308000">
    <property type="component" value="Unassembled WGS sequence"/>
</dbReference>
<dbReference type="Pfam" id="PF00092">
    <property type="entry name" value="VWA"/>
    <property type="match status" value="1"/>
</dbReference>
<dbReference type="PROSITE" id="PS51257">
    <property type="entry name" value="PROKAR_LIPOPROTEIN"/>
    <property type="match status" value="1"/>
</dbReference>
<dbReference type="Proteomes" id="UP000536909">
    <property type="component" value="Unassembled WGS sequence"/>
</dbReference>
<evidence type="ECO:0000313" key="4">
    <source>
        <dbReference type="EMBL" id="TLK28055.1"/>
    </source>
</evidence>
<dbReference type="EMBL" id="JACHFV010000003">
    <property type="protein sequence ID" value="MBB5294079.1"/>
    <property type="molecule type" value="Genomic_DNA"/>
</dbReference>
<evidence type="ECO:0000256" key="1">
    <source>
        <dbReference type="SAM" id="SignalP"/>
    </source>
</evidence>
<keyword evidence="6" id="KW-1185">Reference proteome</keyword>
<feature type="domain" description="VWFA" evidence="2">
    <location>
        <begin position="93"/>
        <end position="270"/>
    </location>
</feature>
<dbReference type="Gene3D" id="3.40.50.410">
    <property type="entry name" value="von Willebrand factor, type A domain"/>
    <property type="match status" value="1"/>
</dbReference>
<dbReference type="PROSITE" id="PS50234">
    <property type="entry name" value="VWFA"/>
    <property type="match status" value="1"/>
</dbReference>
<feature type="chain" id="PRO_5042606739" evidence="1">
    <location>
        <begin position="25"/>
        <end position="321"/>
    </location>
</feature>
<accession>A0AAJ5K5F8</accession>
<organism evidence="4 5">
    <name type="scientific">Deinococcus metallilatus</name>
    <dbReference type="NCBI Taxonomy" id="1211322"/>
    <lineage>
        <taxon>Bacteria</taxon>
        <taxon>Thermotogati</taxon>
        <taxon>Deinococcota</taxon>
        <taxon>Deinococci</taxon>
        <taxon>Deinococcales</taxon>
        <taxon>Deinococcaceae</taxon>
        <taxon>Deinococcus</taxon>
    </lineage>
</organism>
<reference evidence="4 5" key="1">
    <citation type="submission" date="2019-04" db="EMBL/GenBank/DDBJ databases">
        <title>Deinococcus metalilatus MA1002 mutant No.5.</title>
        <authorList>
            <person name="Park W."/>
            <person name="Park C."/>
        </authorList>
    </citation>
    <scope>NUCLEOTIDE SEQUENCE [LARGE SCALE GENOMIC DNA]</scope>
    <source>
        <strain evidence="4 5">MA1002-m5</strain>
    </source>
</reference>
<keyword evidence="1" id="KW-0732">Signal</keyword>